<accession>A0A084JQG8</accession>
<evidence type="ECO:0000256" key="1">
    <source>
        <dbReference type="SAM" id="Phobius"/>
    </source>
</evidence>
<feature type="transmembrane region" description="Helical" evidence="1">
    <location>
        <begin position="258"/>
        <end position="275"/>
    </location>
</feature>
<keyword evidence="3" id="KW-1185">Reference proteome</keyword>
<evidence type="ECO:0000313" key="3">
    <source>
        <dbReference type="Proteomes" id="UP000028525"/>
    </source>
</evidence>
<comment type="caution">
    <text evidence="2">The sequence shown here is derived from an EMBL/GenBank/DDBJ whole genome shotgun (WGS) entry which is preliminary data.</text>
</comment>
<protein>
    <recommendedName>
        <fullName evidence="4">Oligosaccharide repeat unit polymerase</fullName>
    </recommendedName>
</protein>
<name>A0A084JQG8_9FIRM</name>
<dbReference type="STRING" id="29354.IO98_03895"/>
<feature type="transmembrane region" description="Helical" evidence="1">
    <location>
        <begin position="228"/>
        <end position="246"/>
    </location>
</feature>
<dbReference type="NCBIfam" id="TIGR04370">
    <property type="entry name" value="glyco_rpt_poly"/>
    <property type="match status" value="1"/>
</dbReference>
<feature type="transmembrane region" description="Helical" evidence="1">
    <location>
        <begin position="28"/>
        <end position="46"/>
    </location>
</feature>
<dbReference type="EMBL" id="JPME01000006">
    <property type="protein sequence ID" value="KEZ91202.1"/>
    <property type="molecule type" value="Genomic_DNA"/>
</dbReference>
<proteinExistence type="predicted"/>
<evidence type="ECO:0000313" key="2">
    <source>
        <dbReference type="EMBL" id="KEZ91202.1"/>
    </source>
</evidence>
<feature type="transmembrane region" description="Helical" evidence="1">
    <location>
        <begin position="58"/>
        <end position="76"/>
    </location>
</feature>
<sequence>MGYLVILILFMVGVCFWALQKSWTNFMTIYAFFWALIVFLANLQLFDMMDYSYRPYEMILLGFLGASSGYLFGYKYRIKTKNWSMNIPSGKDECVYNQKAIIVICIICIVFYSFEILKVIQLLRSGTTYYFVRRMYQGYAETNFFSSALERYFSSYVAVPCAYILSSYITISFFKKEKNIKVLSMAILGLGLYLTVSASRFILFQLALGALYLFFFLKKKVPKRIKKWIKRIVIALVLGVIALTLLRENKVNGKTSDWTMLQSIYSYFSVSIPLMDHWIAYADAVHYQAYGLVFLRVPLSIVTLLFLHPLGISFELLNDAISMINVVEEFVQVFPGHTYNAFASMFYYFYLDFKELGVIMGCFLWGVICAKTYKNARNIQSDRNLVFLLLVVQMMFKTMVRWELTLPSFFIAFVITFFIFDKNKKNMGVQ</sequence>
<feature type="transmembrane region" description="Helical" evidence="1">
    <location>
        <begin position="96"/>
        <end position="114"/>
    </location>
</feature>
<gene>
    <name evidence="2" type="ORF">IO98_03895</name>
</gene>
<reference evidence="2 3" key="1">
    <citation type="submission" date="2014-07" db="EMBL/GenBank/DDBJ databases">
        <title>Draft genome of Clostridium celerecrescens 152B isolated from sediments associated with methane hydrate from Krishna Godavari basin.</title>
        <authorList>
            <person name="Honkalas V.S."/>
            <person name="Dabir A.P."/>
            <person name="Arora P."/>
            <person name="Dhakephalkar P.K."/>
        </authorList>
    </citation>
    <scope>NUCLEOTIDE SEQUENCE [LARGE SCALE GENOMIC DNA]</scope>
    <source>
        <strain evidence="2 3">152B</strain>
    </source>
</reference>
<organism evidence="2 3">
    <name type="scientific">Lacrimispora celerecrescens</name>
    <dbReference type="NCBI Taxonomy" id="29354"/>
    <lineage>
        <taxon>Bacteria</taxon>
        <taxon>Bacillati</taxon>
        <taxon>Bacillota</taxon>
        <taxon>Clostridia</taxon>
        <taxon>Lachnospirales</taxon>
        <taxon>Lachnospiraceae</taxon>
        <taxon>Lacrimispora</taxon>
    </lineage>
</organism>
<dbReference type="AlphaFoldDB" id="A0A084JQG8"/>
<feature type="transmembrane region" description="Helical" evidence="1">
    <location>
        <begin position="186"/>
        <end position="216"/>
    </location>
</feature>
<dbReference type="Proteomes" id="UP000028525">
    <property type="component" value="Unassembled WGS sequence"/>
</dbReference>
<keyword evidence="1" id="KW-0472">Membrane</keyword>
<feature type="transmembrane region" description="Helical" evidence="1">
    <location>
        <begin position="287"/>
        <end position="307"/>
    </location>
</feature>
<dbReference type="RefSeq" id="WP_038278079.1">
    <property type="nucleotide sequence ID" value="NZ_JPME01000006.1"/>
</dbReference>
<evidence type="ECO:0008006" key="4">
    <source>
        <dbReference type="Google" id="ProtNLM"/>
    </source>
</evidence>
<feature type="transmembrane region" description="Helical" evidence="1">
    <location>
        <begin position="347"/>
        <end position="370"/>
    </location>
</feature>
<keyword evidence="1" id="KW-0812">Transmembrane</keyword>
<feature type="transmembrane region" description="Helical" evidence="1">
    <location>
        <begin position="404"/>
        <end position="420"/>
    </location>
</feature>
<keyword evidence="1" id="KW-1133">Transmembrane helix</keyword>
<feature type="transmembrane region" description="Helical" evidence="1">
    <location>
        <begin position="153"/>
        <end position="174"/>
    </location>
</feature>
<dbReference type="OrthoDB" id="2962842at2"/>